<dbReference type="RefSeq" id="WP_104976899.1">
    <property type="nucleotide sequence ID" value="NZ_CP012673.1"/>
</dbReference>
<name>A0A2L0EHQ6_SORCE</name>
<feature type="signal peptide" evidence="1">
    <location>
        <begin position="1"/>
        <end position="23"/>
    </location>
</feature>
<dbReference type="Pfam" id="PF12680">
    <property type="entry name" value="SnoaL_2"/>
    <property type="match status" value="1"/>
</dbReference>
<accession>A0A2L0EHQ6</accession>
<evidence type="ECO:0000313" key="4">
    <source>
        <dbReference type="Proteomes" id="UP000238348"/>
    </source>
</evidence>
<dbReference type="PROSITE" id="PS51257">
    <property type="entry name" value="PROKAR_LIPOPROTEIN"/>
    <property type="match status" value="1"/>
</dbReference>
<evidence type="ECO:0000256" key="1">
    <source>
        <dbReference type="SAM" id="SignalP"/>
    </source>
</evidence>
<feature type="domain" description="SnoaL-like" evidence="2">
    <location>
        <begin position="48"/>
        <end position="146"/>
    </location>
</feature>
<dbReference type="EMBL" id="CP012673">
    <property type="protein sequence ID" value="AUX38838.1"/>
    <property type="molecule type" value="Genomic_DNA"/>
</dbReference>
<dbReference type="OrthoDB" id="129343at2"/>
<evidence type="ECO:0000259" key="2">
    <source>
        <dbReference type="Pfam" id="PF12680"/>
    </source>
</evidence>
<feature type="chain" id="PRO_5014642760" description="SnoaL-like domain-containing protein" evidence="1">
    <location>
        <begin position="24"/>
        <end position="165"/>
    </location>
</feature>
<proteinExistence type="predicted"/>
<dbReference type="AlphaFoldDB" id="A0A2L0EHQ6"/>
<evidence type="ECO:0000313" key="3">
    <source>
        <dbReference type="EMBL" id="AUX38838.1"/>
    </source>
</evidence>
<organism evidence="3 4">
    <name type="scientific">Sorangium cellulosum</name>
    <name type="common">Polyangium cellulosum</name>
    <dbReference type="NCBI Taxonomy" id="56"/>
    <lineage>
        <taxon>Bacteria</taxon>
        <taxon>Pseudomonadati</taxon>
        <taxon>Myxococcota</taxon>
        <taxon>Polyangia</taxon>
        <taxon>Polyangiales</taxon>
        <taxon>Polyangiaceae</taxon>
        <taxon>Sorangium</taxon>
    </lineage>
</organism>
<dbReference type="InterPro" id="IPR032710">
    <property type="entry name" value="NTF2-like_dom_sf"/>
</dbReference>
<dbReference type="Gene3D" id="3.10.450.50">
    <property type="match status" value="1"/>
</dbReference>
<reference evidence="3 4" key="1">
    <citation type="submission" date="2015-09" db="EMBL/GenBank/DDBJ databases">
        <title>Sorangium comparison.</title>
        <authorList>
            <person name="Zaburannyi N."/>
            <person name="Bunk B."/>
            <person name="Overmann J."/>
            <person name="Mueller R."/>
        </authorList>
    </citation>
    <scope>NUCLEOTIDE SEQUENCE [LARGE SCALE GENOMIC DNA]</scope>
    <source>
        <strain evidence="3 4">So ce26</strain>
    </source>
</reference>
<keyword evidence="1" id="KW-0732">Signal</keyword>
<sequence length="165" mass="18448">MNLRRALVLFALPLLVTSCQSQAPVVSPRSIGEELLTELWAKVYNPPQDLSAIDRLCTEDFILTTAGTDVVGRDAFKAWAKSFSSKIGDMRLTSVDMFSSTDGKRVVSRWKVTGRNLGLLGTHADNRPIEFTGIAVWEVRDGKLAHNWVERSAYELEQRLKQPAE</sequence>
<dbReference type="Proteomes" id="UP000238348">
    <property type="component" value="Chromosome"/>
</dbReference>
<protein>
    <recommendedName>
        <fullName evidence="2">SnoaL-like domain-containing protein</fullName>
    </recommendedName>
</protein>
<dbReference type="InterPro" id="IPR037401">
    <property type="entry name" value="SnoaL-like"/>
</dbReference>
<gene>
    <name evidence="3" type="ORF">SOCE26_002180</name>
</gene>
<dbReference type="SUPFAM" id="SSF54427">
    <property type="entry name" value="NTF2-like"/>
    <property type="match status" value="1"/>
</dbReference>